<dbReference type="Proteomes" id="UP000813463">
    <property type="component" value="Chromosome 3"/>
</dbReference>
<comment type="pathway">
    <text evidence="1 4">Protein modification; protein ubiquitination.</text>
</comment>
<dbReference type="InterPro" id="IPR016072">
    <property type="entry name" value="Skp1_comp_dimer"/>
</dbReference>
<evidence type="ECO:0000256" key="5">
    <source>
        <dbReference type="SAM" id="MobiDB-lite"/>
    </source>
</evidence>
<gene>
    <name evidence="9" type="primary">LOC110782292</name>
</gene>
<dbReference type="KEGG" id="soe:110782292"/>
<dbReference type="GO" id="GO:0097602">
    <property type="term" value="F:cullin family protein binding"/>
    <property type="evidence" value="ECO:0000318"/>
    <property type="project" value="GO_Central"/>
</dbReference>
<comment type="function">
    <text evidence="4">Involved in ubiquitination and subsequent proteasomal degradation of target proteins. Together with CUL1, RBX1 and a F-box protein, it forms a SCF E3 ubiquitin ligase complex. The functional specificity of this complex depends on the type of F-box protein. In the SCF complex, it serves as an adapter that links the F-box protein to CUL1.</text>
</comment>
<dbReference type="GO" id="GO:0009867">
    <property type="term" value="P:jasmonic acid mediated signaling pathway"/>
    <property type="evidence" value="ECO:0007669"/>
    <property type="project" value="UniProtKB-ARBA"/>
</dbReference>
<evidence type="ECO:0000313" key="9">
    <source>
        <dbReference type="RefSeq" id="XP_021842102.1"/>
    </source>
</evidence>
<dbReference type="RefSeq" id="XP_021842102.1">
    <property type="nucleotide sequence ID" value="XM_021986410.2"/>
</dbReference>
<evidence type="ECO:0000256" key="3">
    <source>
        <dbReference type="ARBA" id="ARBA00022786"/>
    </source>
</evidence>
<evidence type="ECO:0000259" key="7">
    <source>
        <dbReference type="Pfam" id="PF03931"/>
    </source>
</evidence>
<dbReference type="OrthoDB" id="2342932at2759"/>
<proteinExistence type="inferred from homology"/>
<evidence type="ECO:0000256" key="2">
    <source>
        <dbReference type="ARBA" id="ARBA00009993"/>
    </source>
</evidence>
<sequence>MSPSPSPSPSTSSTNKRKIKLRSSDGKTFEVEEEVAMQSETIKSMIEVVPIPEVSGKTLSLVIDYCNKNKDDLHDDLIDWALRLFEADQAAFFDLVLAAHYLKIKSLEDLTSKTVAGVIRGKSLEEIRQTFNINK</sequence>
<dbReference type="Gene3D" id="3.30.710.10">
    <property type="entry name" value="Potassium Channel Kv1.1, Chain A"/>
    <property type="match status" value="1"/>
</dbReference>
<evidence type="ECO:0000256" key="1">
    <source>
        <dbReference type="ARBA" id="ARBA00004906"/>
    </source>
</evidence>
<accession>A0A9R0I427</accession>
<dbReference type="SMART" id="SM00512">
    <property type="entry name" value="Skp1"/>
    <property type="match status" value="1"/>
</dbReference>
<evidence type="ECO:0000259" key="6">
    <source>
        <dbReference type="Pfam" id="PF01466"/>
    </source>
</evidence>
<dbReference type="InterPro" id="IPR011333">
    <property type="entry name" value="SKP1/BTB/POZ_sf"/>
</dbReference>
<name>A0A9R0I427_SPIOL</name>
<dbReference type="InterPro" id="IPR016073">
    <property type="entry name" value="Skp1_comp_POZ"/>
</dbReference>
<dbReference type="SUPFAM" id="SSF54695">
    <property type="entry name" value="POZ domain"/>
    <property type="match status" value="1"/>
</dbReference>
<feature type="domain" description="SKP1 component dimerisation" evidence="6">
    <location>
        <begin position="105"/>
        <end position="134"/>
    </location>
</feature>
<dbReference type="PANTHER" id="PTHR11165">
    <property type="entry name" value="SKP1"/>
    <property type="match status" value="1"/>
</dbReference>
<dbReference type="GO" id="GO:0005634">
    <property type="term" value="C:nucleus"/>
    <property type="evidence" value="ECO:0000318"/>
    <property type="project" value="GO_Central"/>
</dbReference>
<dbReference type="AlphaFoldDB" id="A0A9R0I427"/>
<reference evidence="8" key="1">
    <citation type="journal article" date="2021" name="Nat. Commun.">
        <title>Genomic analyses provide insights into spinach domestication and the genetic basis of agronomic traits.</title>
        <authorList>
            <person name="Cai X."/>
            <person name="Sun X."/>
            <person name="Xu C."/>
            <person name="Sun H."/>
            <person name="Wang X."/>
            <person name="Ge C."/>
            <person name="Zhang Z."/>
            <person name="Wang Q."/>
            <person name="Fei Z."/>
            <person name="Jiao C."/>
            <person name="Wang Q."/>
        </authorList>
    </citation>
    <scope>NUCLEOTIDE SEQUENCE [LARGE SCALE GENOMIC DNA]</scope>
    <source>
        <strain evidence="8">cv. Varoflay</strain>
    </source>
</reference>
<dbReference type="PIRSF" id="PIRSF028729">
    <property type="entry name" value="E3_ubiquit_lig_SCF_Skp"/>
    <property type="match status" value="1"/>
</dbReference>
<reference evidence="9" key="2">
    <citation type="submission" date="2025-08" db="UniProtKB">
        <authorList>
            <consortium name="RefSeq"/>
        </authorList>
    </citation>
    <scope>IDENTIFICATION</scope>
    <source>
        <tissue evidence="9">Leaf</tissue>
    </source>
</reference>
<dbReference type="InterPro" id="IPR001232">
    <property type="entry name" value="SKP1-like"/>
</dbReference>
<dbReference type="Pfam" id="PF01466">
    <property type="entry name" value="Skp1"/>
    <property type="match status" value="1"/>
</dbReference>
<keyword evidence="8" id="KW-1185">Reference proteome</keyword>
<dbReference type="SUPFAM" id="SSF81382">
    <property type="entry name" value="Skp1 dimerisation domain-like"/>
    <property type="match status" value="1"/>
</dbReference>
<dbReference type="GO" id="GO:0005737">
    <property type="term" value="C:cytoplasm"/>
    <property type="evidence" value="ECO:0000318"/>
    <property type="project" value="GO_Central"/>
</dbReference>
<comment type="similarity">
    <text evidence="2 4">Belongs to the SKP1 family.</text>
</comment>
<dbReference type="GO" id="GO:0016567">
    <property type="term" value="P:protein ubiquitination"/>
    <property type="evidence" value="ECO:0007669"/>
    <property type="project" value="UniProtKB-UniRule"/>
</dbReference>
<protein>
    <recommendedName>
        <fullName evidence="4">SKP1-like protein</fullName>
    </recommendedName>
</protein>
<dbReference type="GO" id="GO:0031146">
    <property type="term" value="P:SCF-dependent proteasomal ubiquitin-dependent protein catabolic process"/>
    <property type="evidence" value="ECO:0000318"/>
    <property type="project" value="GO_Central"/>
</dbReference>
<evidence type="ECO:0000256" key="4">
    <source>
        <dbReference type="PIRNR" id="PIRNR028729"/>
    </source>
</evidence>
<dbReference type="Pfam" id="PF03931">
    <property type="entry name" value="Skp1_POZ"/>
    <property type="match status" value="1"/>
</dbReference>
<comment type="subunit">
    <text evidence="4">Part of a SCF (SKP1-cullin-F-box) protein ligase complex.</text>
</comment>
<dbReference type="InterPro" id="IPR016897">
    <property type="entry name" value="SKP1"/>
</dbReference>
<dbReference type="InterPro" id="IPR036296">
    <property type="entry name" value="SKP1-like_dim_sf"/>
</dbReference>
<feature type="domain" description="SKP1 component POZ" evidence="7">
    <location>
        <begin position="18"/>
        <end position="70"/>
    </location>
</feature>
<feature type="region of interest" description="Disordered" evidence="5">
    <location>
        <begin position="1"/>
        <end position="26"/>
    </location>
</feature>
<organism evidence="8 9">
    <name type="scientific">Spinacia oleracea</name>
    <name type="common">Spinach</name>
    <dbReference type="NCBI Taxonomy" id="3562"/>
    <lineage>
        <taxon>Eukaryota</taxon>
        <taxon>Viridiplantae</taxon>
        <taxon>Streptophyta</taxon>
        <taxon>Embryophyta</taxon>
        <taxon>Tracheophyta</taxon>
        <taxon>Spermatophyta</taxon>
        <taxon>Magnoliopsida</taxon>
        <taxon>eudicotyledons</taxon>
        <taxon>Gunneridae</taxon>
        <taxon>Pentapetalae</taxon>
        <taxon>Caryophyllales</taxon>
        <taxon>Chenopodiaceae</taxon>
        <taxon>Chenopodioideae</taxon>
        <taxon>Anserineae</taxon>
        <taxon>Spinacia</taxon>
    </lineage>
</organism>
<evidence type="ECO:0000313" key="8">
    <source>
        <dbReference type="Proteomes" id="UP000813463"/>
    </source>
</evidence>
<dbReference type="GeneID" id="110782292"/>
<keyword evidence="3 4" id="KW-0833">Ubl conjugation pathway</keyword>